<evidence type="ECO:0000256" key="4">
    <source>
        <dbReference type="ARBA" id="ARBA00012707"/>
    </source>
</evidence>
<evidence type="ECO:0000259" key="9">
    <source>
        <dbReference type="Pfam" id="PF01515"/>
    </source>
</evidence>
<gene>
    <name evidence="10" type="ORF">A3F84_21555</name>
</gene>
<protein>
    <recommendedName>
        <fullName evidence="5">Phosphate acetyltransferase</fullName>
        <ecNumber evidence="4">2.3.1.8</ecNumber>
    </recommendedName>
    <alternativeName>
        <fullName evidence="8">Phosphotransacetylase</fullName>
    </alternativeName>
</protein>
<dbReference type="PIRSF" id="PIRSF000428">
    <property type="entry name" value="P_Ac_trans"/>
    <property type="match status" value="1"/>
</dbReference>
<dbReference type="Gene3D" id="3.40.50.10950">
    <property type="match status" value="1"/>
</dbReference>
<dbReference type="NCBIfam" id="NF007233">
    <property type="entry name" value="PRK09653.1"/>
    <property type="match status" value="1"/>
</dbReference>
<dbReference type="InterPro" id="IPR004614">
    <property type="entry name" value="P_AcTrfase"/>
</dbReference>
<accession>A0A1F6C1Y7</accession>
<evidence type="ECO:0000256" key="3">
    <source>
        <dbReference type="ARBA" id="ARBA00005656"/>
    </source>
</evidence>
<dbReference type="InterPro" id="IPR042112">
    <property type="entry name" value="P_AcTrfase_dom2"/>
</dbReference>
<comment type="similarity">
    <text evidence="3">Belongs to the phosphate acetyltransferase and butyryltransferase family.</text>
</comment>
<dbReference type="InterPro" id="IPR050500">
    <property type="entry name" value="Phos_Acetyltrans/Butyryltrans"/>
</dbReference>
<evidence type="ECO:0000256" key="5">
    <source>
        <dbReference type="ARBA" id="ARBA00021528"/>
    </source>
</evidence>
<reference evidence="10 11" key="1">
    <citation type="journal article" date="2016" name="Nat. Commun.">
        <title>Thousands of microbial genomes shed light on interconnected biogeochemical processes in an aquifer system.</title>
        <authorList>
            <person name="Anantharaman K."/>
            <person name="Brown C.T."/>
            <person name="Hug L.A."/>
            <person name="Sharon I."/>
            <person name="Castelle C.J."/>
            <person name="Probst A.J."/>
            <person name="Thomas B.C."/>
            <person name="Singh A."/>
            <person name="Wilkins M.J."/>
            <person name="Karaoz U."/>
            <person name="Brodie E.L."/>
            <person name="Williams K.H."/>
            <person name="Hubbard S.S."/>
            <person name="Banfield J.F."/>
        </authorList>
    </citation>
    <scope>NUCLEOTIDE SEQUENCE [LARGE SCALE GENOMIC DNA]</scope>
    <source>
        <strain evidence="11">RIFCSPLOWO2_12_FULL_64_10</strain>
    </source>
</reference>
<evidence type="ECO:0000256" key="2">
    <source>
        <dbReference type="ARBA" id="ARBA00004989"/>
    </source>
</evidence>
<comment type="caution">
    <text evidence="10">The sequence shown here is derived from an EMBL/GenBank/DDBJ whole genome shotgun (WGS) entry which is preliminary data.</text>
</comment>
<dbReference type="EMBL" id="MFKF01000441">
    <property type="protein sequence ID" value="OGG43225.1"/>
    <property type="molecule type" value="Genomic_DNA"/>
</dbReference>
<feature type="domain" description="Phosphate acetyl/butaryl transferase" evidence="9">
    <location>
        <begin position="4"/>
        <end position="319"/>
    </location>
</feature>
<proteinExistence type="inferred from homology"/>
<evidence type="ECO:0000256" key="1">
    <source>
        <dbReference type="ARBA" id="ARBA00000705"/>
    </source>
</evidence>
<dbReference type="Pfam" id="PF01515">
    <property type="entry name" value="PTA_PTB"/>
    <property type="match status" value="1"/>
</dbReference>
<dbReference type="InterPro" id="IPR012147">
    <property type="entry name" value="P_Ac_Bu_trans"/>
</dbReference>
<comment type="pathway">
    <text evidence="2">Metabolic intermediate biosynthesis; acetyl-CoA biosynthesis; acetyl-CoA from acetate: step 2/2.</text>
</comment>
<evidence type="ECO:0000256" key="8">
    <source>
        <dbReference type="ARBA" id="ARBA00031108"/>
    </source>
</evidence>
<dbReference type="NCBIfam" id="TIGR00651">
    <property type="entry name" value="pta"/>
    <property type="match status" value="1"/>
</dbReference>
<dbReference type="EC" id="2.3.1.8" evidence="4"/>
<evidence type="ECO:0000256" key="6">
    <source>
        <dbReference type="ARBA" id="ARBA00022679"/>
    </source>
</evidence>
<sequence>MGLVEQFIARAKERPRRVALPEGEDERVAQAACRLASEGIAHPILLGGRDAILSRAAGGLPEGVRIVDPAASPDVLRYAEAYARRRAGVTPGAAARLVRRPLYFGGMMVSEGDAEAMVAGASRPTAQVIAAGALTVGYEEGVSQASSLFLMALPGPPESLLVYADAAVAVDPSSSQLAEIAVVTARNARRLLGIEPRVAMLSFSTHGSARHARVDKVQEATRLARQMAPGLVIDGDLQADAALSPRVAQKKCPGFPVQGDANVLIFPDLDAGNIAYKLTQYLAGAQAIGPIIQGFRRPVNDLSRGASVDDIVAVAAIAALQAAEGG</sequence>
<dbReference type="GO" id="GO:0008959">
    <property type="term" value="F:phosphate acetyltransferase activity"/>
    <property type="evidence" value="ECO:0007669"/>
    <property type="project" value="UniProtKB-EC"/>
</dbReference>
<name>A0A1F6C1Y7_HANXR</name>
<dbReference type="AlphaFoldDB" id="A0A1F6C1Y7"/>
<keyword evidence="7" id="KW-0012">Acyltransferase</keyword>
<evidence type="ECO:0000313" key="11">
    <source>
        <dbReference type="Proteomes" id="UP000178606"/>
    </source>
</evidence>
<dbReference type="InterPro" id="IPR002505">
    <property type="entry name" value="PTA_PTB"/>
</dbReference>
<dbReference type="Proteomes" id="UP000178606">
    <property type="component" value="Unassembled WGS sequence"/>
</dbReference>
<dbReference type="PANTHER" id="PTHR43356">
    <property type="entry name" value="PHOSPHATE ACETYLTRANSFERASE"/>
    <property type="match status" value="1"/>
</dbReference>
<organism evidence="10 11">
    <name type="scientific">Handelsmanbacteria sp. (strain RIFCSPLOWO2_12_FULL_64_10)</name>
    <dbReference type="NCBI Taxonomy" id="1817868"/>
    <lineage>
        <taxon>Bacteria</taxon>
        <taxon>Candidatus Handelsmaniibacteriota</taxon>
    </lineage>
</organism>
<dbReference type="PANTHER" id="PTHR43356:SF3">
    <property type="entry name" value="PHOSPHATE ACETYLTRANSFERASE"/>
    <property type="match status" value="1"/>
</dbReference>
<evidence type="ECO:0000313" key="10">
    <source>
        <dbReference type="EMBL" id="OGG43225.1"/>
    </source>
</evidence>
<evidence type="ECO:0000256" key="7">
    <source>
        <dbReference type="ARBA" id="ARBA00023315"/>
    </source>
</evidence>
<dbReference type="Gene3D" id="3.40.50.10750">
    <property type="entry name" value="Isocitrate/Isopropylmalate dehydrogenase-like"/>
    <property type="match status" value="1"/>
</dbReference>
<dbReference type="SUPFAM" id="SSF53659">
    <property type="entry name" value="Isocitrate/Isopropylmalate dehydrogenase-like"/>
    <property type="match status" value="1"/>
</dbReference>
<keyword evidence="6 10" id="KW-0808">Transferase</keyword>
<comment type="catalytic activity">
    <reaction evidence="1">
        <text>acetyl-CoA + phosphate = acetyl phosphate + CoA</text>
        <dbReference type="Rhea" id="RHEA:19521"/>
        <dbReference type="ChEBI" id="CHEBI:22191"/>
        <dbReference type="ChEBI" id="CHEBI:43474"/>
        <dbReference type="ChEBI" id="CHEBI:57287"/>
        <dbReference type="ChEBI" id="CHEBI:57288"/>
        <dbReference type="EC" id="2.3.1.8"/>
    </reaction>
</comment>
<dbReference type="InterPro" id="IPR042113">
    <property type="entry name" value="P_AcTrfase_dom1"/>
</dbReference>